<evidence type="ECO:0000313" key="2">
    <source>
        <dbReference type="Proteomes" id="UP000762676"/>
    </source>
</evidence>
<dbReference type="EMBL" id="BMAT01012420">
    <property type="protein sequence ID" value="GFR92043.1"/>
    <property type="molecule type" value="Genomic_DNA"/>
</dbReference>
<gene>
    <name evidence="1" type="ORF">ElyMa_006190500</name>
</gene>
<protein>
    <submittedName>
        <fullName evidence="1">Uncharacterized protein</fullName>
    </submittedName>
</protein>
<keyword evidence="2" id="KW-1185">Reference proteome</keyword>
<organism evidence="1 2">
    <name type="scientific">Elysia marginata</name>
    <dbReference type="NCBI Taxonomy" id="1093978"/>
    <lineage>
        <taxon>Eukaryota</taxon>
        <taxon>Metazoa</taxon>
        <taxon>Spiralia</taxon>
        <taxon>Lophotrochozoa</taxon>
        <taxon>Mollusca</taxon>
        <taxon>Gastropoda</taxon>
        <taxon>Heterobranchia</taxon>
        <taxon>Euthyneura</taxon>
        <taxon>Panpulmonata</taxon>
        <taxon>Sacoglossa</taxon>
        <taxon>Placobranchoidea</taxon>
        <taxon>Plakobranchidae</taxon>
        <taxon>Elysia</taxon>
    </lineage>
</organism>
<dbReference type="Proteomes" id="UP000762676">
    <property type="component" value="Unassembled WGS sequence"/>
</dbReference>
<sequence>MHRLSSRNRNLGKRTLQTKDQYPQHHLVHKLKDLSVTKNLHFTIFCGLLGNEMANLLAKEAVALDQAKAPINQATAEALILRRVKNTYLIYELKEKASLKIHVMEKHPPDRRKGAGLSRKQRVIVSQLRTGGNSPIFNY</sequence>
<name>A0AAV4H4R4_9GAST</name>
<accession>A0AAV4H4R4</accession>
<comment type="caution">
    <text evidence="1">The sequence shown here is derived from an EMBL/GenBank/DDBJ whole genome shotgun (WGS) entry which is preliminary data.</text>
</comment>
<evidence type="ECO:0000313" key="1">
    <source>
        <dbReference type="EMBL" id="GFR92043.1"/>
    </source>
</evidence>
<proteinExistence type="predicted"/>
<reference evidence="1 2" key="1">
    <citation type="journal article" date="2021" name="Elife">
        <title>Chloroplast acquisition without the gene transfer in kleptoplastic sea slugs, Plakobranchus ocellatus.</title>
        <authorList>
            <person name="Maeda T."/>
            <person name="Takahashi S."/>
            <person name="Yoshida T."/>
            <person name="Shimamura S."/>
            <person name="Takaki Y."/>
            <person name="Nagai Y."/>
            <person name="Toyoda A."/>
            <person name="Suzuki Y."/>
            <person name="Arimoto A."/>
            <person name="Ishii H."/>
            <person name="Satoh N."/>
            <person name="Nishiyama T."/>
            <person name="Hasebe M."/>
            <person name="Maruyama T."/>
            <person name="Minagawa J."/>
            <person name="Obokata J."/>
            <person name="Shigenobu S."/>
        </authorList>
    </citation>
    <scope>NUCLEOTIDE SEQUENCE [LARGE SCALE GENOMIC DNA]</scope>
</reference>
<dbReference type="AlphaFoldDB" id="A0AAV4H4R4"/>